<keyword evidence="2 5" id="KW-0547">Nucleotide-binding</keyword>
<evidence type="ECO:0000256" key="5">
    <source>
        <dbReference type="PROSITE-ProRule" id="PRU10141"/>
    </source>
</evidence>
<evidence type="ECO:0000256" key="3">
    <source>
        <dbReference type="ARBA" id="ARBA00022777"/>
    </source>
</evidence>
<dbReference type="CDD" id="cd16383">
    <property type="entry name" value="GUN4"/>
    <property type="match status" value="1"/>
</dbReference>
<dbReference type="InterPro" id="IPR008629">
    <property type="entry name" value="GUN4-like"/>
</dbReference>
<dbReference type="GO" id="GO:0005829">
    <property type="term" value="C:cytosol"/>
    <property type="evidence" value="ECO:0007669"/>
    <property type="project" value="TreeGrafter"/>
</dbReference>
<evidence type="ECO:0000313" key="8">
    <source>
        <dbReference type="Proteomes" id="UP000435041"/>
    </source>
</evidence>
<keyword evidence="4 5" id="KW-0067">ATP-binding</keyword>
<dbReference type="PANTHER" id="PTHR24348:SF22">
    <property type="entry name" value="NON-SPECIFIC SERINE_THREONINE PROTEIN KINASE"/>
    <property type="match status" value="1"/>
</dbReference>
<dbReference type="InterPro" id="IPR011009">
    <property type="entry name" value="Kinase-like_dom_sf"/>
</dbReference>
<dbReference type="SUPFAM" id="SSF140869">
    <property type="entry name" value="GUN4-like"/>
    <property type="match status" value="1"/>
</dbReference>
<dbReference type="EMBL" id="BJCI01000017">
    <property type="protein sequence ID" value="GCL49830.1"/>
    <property type="molecule type" value="Genomic_DNA"/>
</dbReference>
<dbReference type="CDD" id="cd14014">
    <property type="entry name" value="STKc_PknB_like"/>
    <property type="match status" value="1"/>
</dbReference>
<dbReference type="Proteomes" id="UP000435041">
    <property type="component" value="Unassembled WGS sequence"/>
</dbReference>
<reference evidence="7 8" key="1">
    <citation type="submission" date="2019-02" db="EMBL/GenBank/DDBJ databases">
        <title>Draft genome sequence of Arthrospira platensis NIES-3804.</title>
        <authorList>
            <person name="Yamaguchi H."/>
            <person name="Suzuki S."/>
            <person name="Kawachi M."/>
        </authorList>
    </citation>
    <scope>NUCLEOTIDE SEQUENCE [LARGE SCALE GENOMIC DNA]</scope>
    <source>
        <strain evidence="7 8">NIES-3804</strain>
    </source>
</reference>
<dbReference type="Gene3D" id="3.30.200.20">
    <property type="entry name" value="Phosphorylase Kinase, domain 1"/>
    <property type="match status" value="1"/>
</dbReference>
<dbReference type="PROSITE" id="PS00107">
    <property type="entry name" value="PROTEIN_KINASE_ATP"/>
    <property type="match status" value="1"/>
</dbReference>
<dbReference type="GO" id="GO:0005776">
    <property type="term" value="C:autophagosome"/>
    <property type="evidence" value="ECO:0007669"/>
    <property type="project" value="TreeGrafter"/>
</dbReference>
<sequence>MSLQRTFIKMEGQMVEDRYQLQNLLGVGGFGGVFKGQDVFLGKILRNVAIKIIAPLDIENFAGLSKEKREAEYTRQQGQQRDELGTAVNLSHPHVVTGFHVGLWRWQGEDYLYLVMELAQGTLQDELRDKQPSEAEVVDILLQVARGLDYLHREKRLIHRDVKPGNILRCQEQWKLSDFGLSRQMSDKSQSRTGNIAGSIAFMPPEAFGNESVVSTAWDMWSLGILGAALVDGGRLPFNYQSEMDLMLKIYQGDVKLPTRIPERLAPVVTNCLLKDRSKRWSAAQVIEYLSNRQNTTIAPKASSTPQPVSPEVQLKSDVGMDYTKLRDLLNAGKWEEADKETLRVMLAVAKREKEGRLDVESIDNFPCADLRTIDQLWVKYSDGKFGFSVQKRIYQGLGGTREYNGKIWKEFADKVGWRKEGSWLKLKDITFDIKAPEGYLPNYLFFGKADKLLFWGLDGGMGKVSSLASRLIDCNI</sequence>
<dbReference type="InterPro" id="IPR045269">
    <property type="entry name" value="Atg1-like"/>
</dbReference>
<dbReference type="Pfam" id="PF05419">
    <property type="entry name" value="GUN4"/>
    <property type="match status" value="1"/>
</dbReference>
<accession>A0A6H9GQH2</accession>
<dbReference type="Pfam" id="PF00069">
    <property type="entry name" value="Pkinase"/>
    <property type="match status" value="1"/>
</dbReference>
<comment type="caution">
    <text evidence="7">The sequence shown here is derived from an EMBL/GenBank/DDBJ whole genome shotgun (WGS) entry which is preliminary data.</text>
</comment>
<feature type="domain" description="Protein kinase" evidence="6">
    <location>
        <begin position="19"/>
        <end position="298"/>
    </location>
</feature>
<dbReference type="Gene3D" id="1.25.40.620">
    <property type="match status" value="1"/>
</dbReference>
<evidence type="ECO:0000256" key="2">
    <source>
        <dbReference type="ARBA" id="ARBA00022741"/>
    </source>
</evidence>
<name>A0A6H9GQH2_MICAE</name>
<dbReference type="PROSITE" id="PS50011">
    <property type="entry name" value="PROTEIN_KINASE_DOM"/>
    <property type="match status" value="1"/>
</dbReference>
<dbReference type="InterPro" id="IPR037215">
    <property type="entry name" value="GUN4-like_sf"/>
</dbReference>
<dbReference type="GO" id="GO:0016020">
    <property type="term" value="C:membrane"/>
    <property type="evidence" value="ECO:0007669"/>
    <property type="project" value="TreeGrafter"/>
</dbReference>
<keyword evidence="1" id="KW-0808">Transferase</keyword>
<evidence type="ECO:0000256" key="4">
    <source>
        <dbReference type="ARBA" id="ARBA00022840"/>
    </source>
</evidence>
<evidence type="ECO:0000259" key="6">
    <source>
        <dbReference type="PROSITE" id="PS50011"/>
    </source>
</evidence>
<dbReference type="SUPFAM" id="SSF56112">
    <property type="entry name" value="Protein kinase-like (PK-like)"/>
    <property type="match status" value="1"/>
</dbReference>
<dbReference type="GO" id="GO:0004674">
    <property type="term" value="F:protein serine/threonine kinase activity"/>
    <property type="evidence" value="ECO:0007669"/>
    <property type="project" value="InterPro"/>
</dbReference>
<gene>
    <name evidence="7" type="ORF">NIES3804_13880</name>
</gene>
<proteinExistence type="predicted"/>
<dbReference type="InterPro" id="IPR000719">
    <property type="entry name" value="Prot_kinase_dom"/>
</dbReference>
<protein>
    <submittedName>
        <fullName evidence="7">Serine/threonine kinase</fullName>
    </submittedName>
</protein>
<dbReference type="AlphaFoldDB" id="A0A6H9GQH2"/>
<dbReference type="SMART" id="SM00220">
    <property type="entry name" value="S_TKc"/>
    <property type="match status" value="1"/>
</dbReference>
<dbReference type="PANTHER" id="PTHR24348">
    <property type="entry name" value="SERINE/THREONINE-PROTEIN KINASE UNC-51-RELATED"/>
    <property type="match status" value="1"/>
</dbReference>
<keyword evidence="3 7" id="KW-0418">Kinase</keyword>
<dbReference type="GO" id="GO:0000407">
    <property type="term" value="C:phagophore assembly site"/>
    <property type="evidence" value="ECO:0007669"/>
    <property type="project" value="TreeGrafter"/>
</dbReference>
<dbReference type="RefSeq" id="WP_159292919.1">
    <property type="nucleotide sequence ID" value="NZ_BJCI01000017.1"/>
</dbReference>
<dbReference type="InterPro" id="IPR017441">
    <property type="entry name" value="Protein_kinase_ATP_BS"/>
</dbReference>
<evidence type="ECO:0000256" key="1">
    <source>
        <dbReference type="ARBA" id="ARBA00022679"/>
    </source>
</evidence>
<dbReference type="GO" id="GO:0005524">
    <property type="term" value="F:ATP binding"/>
    <property type="evidence" value="ECO:0007669"/>
    <property type="project" value="UniProtKB-UniRule"/>
</dbReference>
<dbReference type="Gene3D" id="1.10.510.10">
    <property type="entry name" value="Transferase(Phosphotransferase) domain 1"/>
    <property type="match status" value="1"/>
</dbReference>
<dbReference type="Gene3D" id="1.10.10.1770">
    <property type="entry name" value="Gun4-like"/>
    <property type="match status" value="1"/>
</dbReference>
<feature type="binding site" evidence="5">
    <location>
        <position position="51"/>
    </location>
    <ligand>
        <name>ATP</name>
        <dbReference type="ChEBI" id="CHEBI:30616"/>
    </ligand>
</feature>
<organism evidence="7 8">
    <name type="scientific">Microcystis aeruginosa NIES-3804</name>
    <dbReference type="NCBI Taxonomy" id="2517783"/>
    <lineage>
        <taxon>Bacteria</taxon>
        <taxon>Bacillati</taxon>
        <taxon>Cyanobacteriota</taxon>
        <taxon>Cyanophyceae</taxon>
        <taxon>Oscillatoriophycideae</taxon>
        <taxon>Chroococcales</taxon>
        <taxon>Microcystaceae</taxon>
        <taxon>Microcystis</taxon>
    </lineage>
</organism>
<evidence type="ECO:0000313" key="7">
    <source>
        <dbReference type="EMBL" id="GCL49830.1"/>
    </source>
</evidence>